<evidence type="ECO:0000313" key="3">
    <source>
        <dbReference type="EMBL" id="KXN72332.1"/>
    </source>
</evidence>
<feature type="chain" id="PRO_5007294721" evidence="2">
    <location>
        <begin position="17"/>
        <end position="237"/>
    </location>
</feature>
<accession>A0A137PBK2</accession>
<evidence type="ECO:0000313" key="4">
    <source>
        <dbReference type="Proteomes" id="UP000070444"/>
    </source>
</evidence>
<dbReference type="EMBL" id="KQ964455">
    <property type="protein sequence ID" value="KXN72332.1"/>
    <property type="molecule type" value="Genomic_DNA"/>
</dbReference>
<dbReference type="AlphaFoldDB" id="A0A137PBK2"/>
<protein>
    <submittedName>
        <fullName evidence="3">Uncharacterized protein</fullName>
    </submittedName>
</protein>
<feature type="signal peptide" evidence="2">
    <location>
        <begin position="1"/>
        <end position="16"/>
    </location>
</feature>
<keyword evidence="2" id="KW-0732">Signal</keyword>
<gene>
    <name evidence="3" type="ORF">CONCODRAFT_4873</name>
</gene>
<feature type="compositionally biased region" description="Polar residues" evidence="1">
    <location>
        <begin position="173"/>
        <end position="195"/>
    </location>
</feature>
<feature type="region of interest" description="Disordered" evidence="1">
    <location>
        <begin position="173"/>
        <end position="215"/>
    </location>
</feature>
<reference evidence="3 4" key="1">
    <citation type="journal article" date="2015" name="Genome Biol. Evol.">
        <title>Phylogenomic analyses indicate that early fungi evolved digesting cell walls of algal ancestors of land plants.</title>
        <authorList>
            <person name="Chang Y."/>
            <person name="Wang S."/>
            <person name="Sekimoto S."/>
            <person name="Aerts A.L."/>
            <person name="Choi C."/>
            <person name="Clum A."/>
            <person name="LaButti K.M."/>
            <person name="Lindquist E.A."/>
            <person name="Yee Ngan C."/>
            <person name="Ohm R.A."/>
            <person name="Salamov A.A."/>
            <person name="Grigoriev I.V."/>
            <person name="Spatafora J.W."/>
            <person name="Berbee M.L."/>
        </authorList>
    </citation>
    <scope>NUCLEOTIDE SEQUENCE [LARGE SCALE GENOMIC DNA]</scope>
    <source>
        <strain evidence="3 4">NRRL 28638</strain>
    </source>
</reference>
<name>A0A137PBK2_CONC2</name>
<sequence length="237" mass="27380">MLYQLLLSLLINAILACNWRLICNFNNSQTRSSIHCYLNGIRELNPEYEECEKFKYLEYYQCAYNIHKLPKDQVEFFSRYDQITLMCKDCEFIKRDSTLKAQYCNKDQLKDFKNYGQCIEDNTGKSEHEVDLMEACTILDCDIGKGVLNYAQCSYECHKDIVSKVINSNEKFSTPTNTTESSIPSTIKSETQETGKSPEPTKKSDSTPNSNTKNSSMSLYNHSNIYLTTIFLPFILL</sequence>
<keyword evidence="4" id="KW-1185">Reference proteome</keyword>
<organism evidence="3 4">
    <name type="scientific">Conidiobolus coronatus (strain ATCC 28846 / CBS 209.66 / NRRL 28638)</name>
    <name type="common">Delacroixia coronata</name>
    <dbReference type="NCBI Taxonomy" id="796925"/>
    <lineage>
        <taxon>Eukaryota</taxon>
        <taxon>Fungi</taxon>
        <taxon>Fungi incertae sedis</taxon>
        <taxon>Zoopagomycota</taxon>
        <taxon>Entomophthoromycotina</taxon>
        <taxon>Entomophthoromycetes</taxon>
        <taxon>Entomophthorales</taxon>
        <taxon>Ancylistaceae</taxon>
        <taxon>Conidiobolus</taxon>
    </lineage>
</organism>
<evidence type="ECO:0000256" key="2">
    <source>
        <dbReference type="SAM" id="SignalP"/>
    </source>
</evidence>
<evidence type="ECO:0000256" key="1">
    <source>
        <dbReference type="SAM" id="MobiDB-lite"/>
    </source>
</evidence>
<proteinExistence type="predicted"/>
<dbReference type="Proteomes" id="UP000070444">
    <property type="component" value="Unassembled WGS sequence"/>
</dbReference>
<feature type="compositionally biased region" description="Polar residues" evidence="1">
    <location>
        <begin position="206"/>
        <end position="215"/>
    </location>
</feature>